<proteinExistence type="predicted"/>
<dbReference type="AlphaFoldDB" id="A0A6J6DWL7"/>
<dbReference type="GO" id="GO:0004777">
    <property type="term" value="F:succinate-semialdehyde dehydrogenase (NAD+) activity"/>
    <property type="evidence" value="ECO:0007669"/>
    <property type="project" value="TreeGrafter"/>
</dbReference>
<dbReference type="Gene3D" id="3.40.309.10">
    <property type="entry name" value="Aldehyde Dehydrogenase, Chain A, domain 2"/>
    <property type="match status" value="1"/>
</dbReference>
<protein>
    <submittedName>
        <fullName evidence="3">Unannotated protein</fullName>
    </submittedName>
</protein>
<sequence length="69" mass="7449">MISYVYSEDLKRAIRFAEGIESGMVGINRGLLSDPAAPFGGVKQSGLGREGGFDGIHEFLQTKYIGVEI</sequence>
<accession>A0A6J6DWL7</accession>
<dbReference type="PANTHER" id="PTHR43353">
    <property type="entry name" value="SUCCINATE-SEMIALDEHYDE DEHYDROGENASE, MITOCHONDRIAL"/>
    <property type="match status" value="1"/>
</dbReference>
<evidence type="ECO:0000313" key="3">
    <source>
        <dbReference type="EMBL" id="CAB4567906.1"/>
    </source>
</evidence>
<evidence type="ECO:0000256" key="1">
    <source>
        <dbReference type="ARBA" id="ARBA00023002"/>
    </source>
</evidence>
<dbReference type="SUPFAM" id="SSF53720">
    <property type="entry name" value="ALDH-like"/>
    <property type="match status" value="1"/>
</dbReference>
<dbReference type="InterPro" id="IPR016163">
    <property type="entry name" value="Ald_DH_C"/>
</dbReference>
<organism evidence="3">
    <name type="scientific">freshwater metagenome</name>
    <dbReference type="NCBI Taxonomy" id="449393"/>
    <lineage>
        <taxon>unclassified sequences</taxon>
        <taxon>metagenomes</taxon>
        <taxon>ecological metagenomes</taxon>
    </lineage>
</organism>
<dbReference type="PANTHER" id="PTHR43353:SF5">
    <property type="entry name" value="SUCCINATE-SEMIALDEHYDE DEHYDROGENASE, MITOCHONDRIAL"/>
    <property type="match status" value="1"/>
</dbReference>
<name>A0A6J6DWL7_9ZZZZ</name>
<dbReference type="FunFam" id="3.40.605.10:FF:000026">
    <property type="entry name" value="Aldehyde dehydrogenase, putative"/>
    <property type="match status" value="1"/>
</dbReference>
<dbReference type="InterPro" id="IPR016161">
    <property type="entry name" value="Ald_DH/histidinol_DH"/>
</dbReference>
<dbReference type="InterPro" id="IPR050740">
    <property type="entry name" value="Aldehyde_DH_Superfamily"/>
</dbReference>
<dbReference type="EMBL" id="CAEZTL010000035">
    <property type="protein sequence ID" value="CAB4567906.1"/>
    <property type="molecule type" value="Genomic_DNA"/>
</dbReference>
<dbReference type="InterPro" id="IPR016162">
    <property type="entry name" value="Ald_DH_N"/>
</dbReference>
<keyword evidence="1" id="KW-0560">Oxidoreductase</keyword>
<feature type="domain" description="Aldehyde dehydrogenase" evidence="2">
    <location>
        <begin position="3"/>
        <end position="65"/>
    </location>
</feature>
<dbReference type="GO" id="GO:0009450">
    <property type="term" value="P:gamma-aminobutyric acid catabolic process"/>
    <property type="evidence" value="ECO:0007669"/>
    <property type="project" value="TreeGrafter"/>
</dbReference>
<dbReference type="Pfam" id="PF00171">
    <property type="entry name" value="Aldedh"/>
    <property type="match status" value="1"/>
</dbReference>
<evidence type="ECO:0000259" key="2">
    <source>
        <dbReference type="Pfam" id="PF00171"/>
    </source>
</evidence>
<reference evidence="3" key="1">
    <citation type="submission" date="2020-05" db="EMBL/GenBank/DDBJ databases">
        <authorList>
            <person name="Chiriac C."/>
            <person name="Salcher M."/>
            <person name="Ghai R."/>
            <person name="Kavagutti S V."/>
        </authorList>
    </citation>
    <scope>NUCLEOTIDE SEQUENCE</scope>
</reference>
<dbReference type="Gene3D" id="3.40.605.10">
    <property type="entry name" value="Aldehyde Dehydrogenase, Chain A, domain 1"/>
    <property type="match status" value="1"/>
</dbReference>
<gene>
    <name evidence="3" type="ORF">UFOPK1683_00509</name>
</gene>
<dbReference type="InterPro" id="IPR015590">
    <property type="entry name" value="Aldehyde_DH_dom"/>
</dbReference>